<keyword evidence="1" id="KW-0175">Coiled coil</keyword>
<dbReference type="PANTHER" id="PTHR41313:SF1">
    <property type="entry name" value="DNA METHYLASE ADENINE-SPECIFIC DOMAIN-CONTAINING PROTEIN"/>
    <property type="match status" value="1"/>
</dbReference>
<feature type="compositionally biased region" description="Basic and acidic residues" evidence="2">
    <location>
        <begin position="4863"/>
        <end position="4876"/>
    </location>
</feature>
<feature type="compositionally biased region" description="Acidic residues" evidence="2">
    <location>
        <begin position="3540"/>
        <end position="3551"/>
    </location>
</feature>
<proteinExistence type="predicted"/>
<feature type="coiled-coil region" evidence="1">
    <location>
        <begin position="2778"/>
        <end position="2826"/>
    </location>
</feature>
<feature type="compositionally biased region" description="Basic and acidic residues" evidence="2">
    <location>
        <begin position="752"/>
        <end position="762"/>
    </location>
</feature>
<feature type="region of interest" description="Disordered" evidence="2">
    <location>
        <begin position="4165"/>
        <end position="4201"/>
    </location>
</feature>
<name>A0ABZ1R5B0_9ACTN</name>
<sequence length="5705" mass="623740">MLNRPTAQAESQDLSRDLEVKVTRRAWNPALHPRDSKGRFIETGGTVRLWGGKLARVVRALPHDRILVQDQSGPNEFRGRRHTTSAKWVSMVARPDGSAPTADEEKVAEQDEKRTQDPRRGNGVARDDDGDADTPNDPHDQDDQGRPIGDDDGDGPDDDDDQDEPEDGAHPVNVGALPNQQHAAGARHADTAAVRRHLTQVAAQPGTSPDMATFLRSVAYDDDLRTTPSGRLAILRDDRPEHAGRWYLTATGTGQRVDAAGDFDTAEAAALFAEHLDKTAVNGQLTQFNQPFDFSDPQLDQAARDWRSTKGENIQGAIQRARQEFDGTPPAPAAVAAKAPADSPTDGDGQRFSTLQAVRAHWQQRLDQINNIGPDSIREQRAARHLEGLISNDRIKLVGRDQFVVGKDQNGEWYLAATGSGLPLRRRWTSQQDAQAFAQSFTENAPMGDDGKPLDLSDPNTRIATWRSDDNRSISEVIDAAAEKFQRDNATEGAPPATPETPAAPQAPQTPETPEAPEAPALPGNAEPVEGVDGYHYVNDGGSVTLYGPDGQVAATSERGYPPKAKIEGVTVPVPQYPKQGAAVMARLHRAAQNPDQRDRITAAWVMKPGKEGKPAKRVMVFRGTIKGDERDYDAVGSTRAIKWAPSLRAYSTQSNMTEATRDERISEVLSKLARQGRNIHITDETAAGTPGAPANAVDETEALRKAIAEANDTRLSQLKHERWGTLNRTRSEATRKRLNSEIELINEELKRRRKERDEAAARDATSLSDEDIANRIRESQEERGTYGSRKGQEANDVERAIYSERRRRSQALTDDDTDLTTMAEDDLVQAREAVAERVRMHQAAGDDAEAERTMRQALQSRHDAIVGEQQRRHAEQIADRPPVGDLTNEELSAEYNELLRRDFRKAPPEAQQVLEGRMEDVKRERRDREKRAITDRDAPENLTDKDLAAEYTELARARSSYSETDDVKAARKERMAVLEAEQNRRSSTPEVDQLVARVDNPDDNGMISVDGRSDYGYVDYRDQTHGHTGREIGWTWGKHSWGHADHAYPSRAAALAAMVQAYDNDPDTRGERTWGRKRRVFVPKMFVELYQNERLRDRLADATQERQYLFSLFRDRYGWDDGVNPLVPSNKKGHHIKGRNLHIPEGLLAELHRVTEELSREMSIRATDRDADSSDRQKAKTRLASINVALHGIEAMRERVRNNGGNDDQKVISREEIEAQQAALREALGGDDDEHVQPDGSGALGDAPAEGVGGDGRSGGVRDDEGPGDRDGNSGGGGGAGEGGSGADGVRSGGRPDQADQSGRDGDGPGGASAGAGARGGEDSGADTDGEAPAGDQGPDVRRVAGGRRRRGNQSFFRPDPAKAPKGARARAAANVEAIRVLKKLEAENHRPATWEERHTLARWSGWGSVPILFANEPNEKEPRYQQGGVRYGKFAKDHERWSEYSDIRSELQRVLTPVEFRQASRGVLSMHYTPQPIAEAMWEGLRAFGFERGEVLEAGSGAGTFFGVAPTGAYLTGVELDPTTARIAQTIYPHANVLNESFAETDARPGTFDAAIGNVPFARVPFDDKRYPAESLHNGFITKEIALVRPGGITAVITSRQTLDSKGDKARRQMAKYGDLVGAVRLPSGVFNDVGTGVTTDVLVFRRREDGAELADTSWLDAPERDINGTPHHINAYFDEHPEHILGTLTTQSGPYGPEVTVKGDPAKAAEQLRAALDDIATKAKADGRGYEPHPDGDNRMPVQLQTAREKHANDWTGRLYEGDDGQFYQHVNGAEPVLLEPADGNTAQLRVLMQLRDVAAELRELDRKNDEEERAEALRAQLRDLHADYVAEYGPLSKPGQHRTKSGRPTAWGYFRADPDAAAVLALERWDAAKGEPVLSRVFTERAAARRQPLSATDDPKAALAAVVAAKGEVDLGEIARLLDIDPQEALKRLGNEVFTDPETGRLELASAYLSGAVRDKLDDARKAAERDPAYAVNVAALEAVQPQDRTIGQFTPEMGAHWTPPELLQSFLREYLGDRTLRVAHDDRYGWILNTGRVPEANNVMYGVPAVARDPEKGIKGNKGKNAVEITRAILGFGSLTVYEDDKRKEVDEATSRLIRQKADQMRAEFAKYATANAERLSVLTDSYNRIMNGHIVRSYEGMAPTLEGYTPDRTPHRWQLSGAARMQFERGVILAHEVGLGKTGTLVMGTQALKASGQIEKPMAVVPNHLAKQWADEARLVYPNADIHLITSADLAGDRRGSTLEWLRANKPDLVIFTEEAFGSIKMSPEAQDEYEFRELEALREQLDRQYEDADNPNHPFIVAKIEQRIATVQKNINKNAAPMRKPGETYWDDLGFDYFVVDEAHRYKGVGFRSKEAGGDPASLRGVDLHQKTTDLHRRRQGRATITLATGTPLSNSISEQFTMLQFAAPWVLDAYKAGAPDLWANTFGRKTLRIENAPDGSGLRVVERFSEFHNKRAMKTMWGLVADTKRADDVGIPRPKVKGGAPNLIMVDATPDQKQRLKGLVARGRAIHNGEVDRHQDNMLAVSNEGTSVALDPRLIDANAPAGNKLKAVADRHIERYHQHKDRVYKVAYGSDEDHPVPGALQMIFLNEGVPGGNNKGNFDAYAELKRLMVAGGIPEDKIAFVQDAKKSGKPEDMTELFRRAREGEIAVMIGSSAVAGTGMNAQARMVSLSHVDLDWGAAQMEQRNGRVLRYGNMNPEVEIDIFATKGSMDGWKAGFVAAKAEGLVDIQRPEPEDGDSSDVVQEIDGAEFDYETMEAEIGGNPYMSQLMKAKRRLKDLEIDQHNEAAERIRRAEALDELSQEAQATRDGIQRREQALPRIQEADDRFRMTISGSPYGERADAGKALHREITSRLLEHDREGLSDWHILGQFRGLDFGVRTERDADGKLLAHVGFPDLRHSNFARTVEDLKKRGAGSGMITRLGNALDKAPALQESDRVKVPELDEQIALLQSAHAAADLTPQIDHARKRSNLLEEIVARITDLDAKPEIDPDELDKERYKNKEDREKISKGRREEREPLQAAVDEAVAALTQWDRENPAPEQDDTVRLSEDEVREALARIRPEPNDAPETGTPATNSGDDTTDTDTDVDVPDTDTPAAGGTGDGEDEPPADIPSPADSSDEGDDEEQDAAVRLSEDEVNNTLASIRPADSADAAADTADAEEQDEGLQYAWDKPEDFVTLTMPAALVDFLNVDETAAMEDPDTRKALKEAKPGRRGTLQVTGPIDVHRALLRWAWALEGGEGLESDPAEMRAYRAYTKRVDEADAELRRRRAEAEANATDQEETNAPETGDTGNGGNDEPPADVPSPAEPGDENDDQEQETDQSDADGPEDSGTVTLTPDEVSDQLDAVRPEGSKAPSSMDDGEIRDEIVDLMGREMAGELSGADRTRLQVLEAEEARRAGRAPKREEKPKPKQTEEPGGLFDVDEPTTRQADSAADPDNPEDRPDDELGTPDLIAALEGRDTSDLRPARMRNAAELERGDRYTDADGRTHTVAEPPVRTPRGRTRIVTDDGEERFYNADAEVRLRYPDEEIPDNDTDDQSAPDAEGTPADVDEPAVDEPENTPDTDVNEPEGTPDSGRSDVKDRTDRMASLVERALNAAGGDALPEIRDLSDAMDRAENSDDPDVELRDIADRLDSLAEMYELGGPRGKRAAELFRRAARIARGEDDASNDRRDDDNRDEDETDAPAAADGDTEEDQDQGEDRTQEDENDDERRQQRRDGDADGGAADPEGSPSGGGAGTPDVPADDEDDSDGPDDEQNEPDAEDEQNDRDRNRRRRRRRRDGGGGGGNGGPGGPGGPGLPHLNLPDFNTPDASGDSGNGSDARDRDRTPARHRDVDSLRRAWKNGDGLTAAEDTPQRRAALAEAADREGLALSPGGGLVTWPERQEDGTTLWHFAQARNGNNLPGLSLATEDPEEARALAARFEEITGRDGQPFDWHQPWGPSTVAQWRDAEGRNLQRALHATRDDFEQQRAAQPTDEPERRPLPDDLTGLDDDELVAAWNNDLSPEDQARLMAEMDRRDGYTDQRVRGVLPDTPPADAEEAAQRARAVDEALGFNGADVPRIRRTREDIIRAAFADFDEARYQAAIEATNGYFYKKKYKYSSGINERELFSGGGLARFARWEEYASEELRNWFKANGGRITYNQFRQQYRDNDRRDRQQFEEEQRQQAEAQQATPTAPETEPYDPATPRFADTEALRDHIRNGHLDEVAEDQQADVPSAEERTEIADADSTQLSDGGRLLIYGNEAARADVGRGQQFNVALPGSMQPLFRGGFRSEADAREAAQVLEGITDADGNPFPWDAPDVAERARSFRSANGNTLFGEAAERMNGVGNRYEQWNSDLGQALHHRTWRQQEADWHALEEEAGYTVPVDPADLRPGDEISFPLATSRGQNTRPQDEYVGTVHVTVTGEGEPFRYRSEFSPFGNPQLYRFPAEGSWTDQYGNHREVTDAFPNLGVVRRRPRPDELSSTDDSRDGRSSRATTPQPETPNTAAPAARPEPAPDRAPAKPEPAAPSAPADEPQGEPEPVGGQPAHWARVGDLVPGDMVRMDGRTRNGRAVTRSGYVFTSPVRVETTRNGRTEHMWRTYVTANPDGTGNHGNVFTPLNATAARAQAPDDVVPGSPASGAQSAIQTGNLPDVVPADRNGRGLFPGSTVTGVDGLQTREGTVTGATNTTVSVRWDNGDTADGLSPTTLTVTGGDRPDGWTASGQRVTPRHIVTDTDGALLGPVDEVNGDRVTITTAEGQITRSAGDLRVSGEVRDDAPDTDPVTGVNDLAAADIKENDVVVLDLDGTLTTVAVTGVSRDGDRVTVDYADTTTGEMGQIDMDAAAIVPRAQGDDGSTPELGPDDAPETRDDLTVHEPPHPVDPVTGPTVDPELTMGDRDAIADLADGPDDDPDVQQAAVRITADLPVTPDQATALATQLREGADPSTPEGRAALRAADHLDRAVGRTPPAELGRPRPSNAAQVAEGDTIAIPDARGNGVRIYIVRGVQDGPGGVRSLLLEGEDGRTRRRVVHGAMPLWQLSEAQSDTDDTALVPAGPDAPRDPNPAPQTSADQIVADHPRAVAARIIDEAIAGTEPPGDIHALREQIAQRLTAEALRGARRTGSRNAAAALTAAGVTGRDRAAALQALKRARQEAHAHTVRAALRTINDLEPLPDESDEDLAARARDLLSLIPDEVSRAAAARDLLRSRRGTPAAGPGGDNGDDADVARTVTGHADDAVNTLLQQLQAAGVDPGDAERIARLITQRTNDTRQATAQQIARRVAAVSPQAGRQPGLLARIVAALIRLAKRLAELVRAGARKIAEKWQAARERLRRLRAFLGRLVRRVRQWPEARRLARLHRALDLPGADGESLAARVSHWAALMPETGRFGQTQRRATWWKPTTWAQLAAGRLPGRSTSTRWAPDRAADGGPGLAALRHMAALRAAGGDVDQEVTRRLADALGDDFGGDPHGTLQRADDYVALTERRLVNLQAARTGGTLPDDPDLEVEITAARTEASAARREWADLRAQYAAAVPDAVAAALAEIRDMGPEGNAGIVFGPDSNPDAERAVRAVQRLIPRSWLNTPAARRVTAVDGDEGRYEPDGQRITVADLADDGLGTSGHALAQHLAQHLGDLDAAQRAYWFTQTHEGRPGARRMRRSALNRLLRRQQTQPDTGDTLARSVQSMFSGDWYLDDDLRAFLLGLMATR</sequence>
<feature type="compositionally biased region" description="Acidic residues" evidence="2">
    <location>
        <begin position="3702"/>
        <end position="3721"/>
    </location>
</feature>
<gene>
    <name evidence="4" type="ORF">OHT53_28970</name>
</gene>
<feature type="coiled-coil region" evidence="1">
    <location>
        <begin position="1798"/>
        <end position="1831"/>
    </location>
</feature>
<feature type="compositionally biased region" description="Basic and acidic residues" evidence="2">
    <location>
        <begin position="3524"/>
        <end position="3539"/>
    </location>
</feature>
<feature type="compositionally biased region" description="Basic and acidic residues" evidence="2">
    <location>
        <begin position="3722"/>
        <end position="3732"/>
    </location>
</feature>
<dbReference type="EMBL" id="CP108038">
    <property type="protein sequence ID" value="WUN89826.1"/>
    <property type="molecule type" value="Genomic_DNA"/>
</dbReference>
<dbReference type="InterPro" id="IPR014001">
    <property type="entry name" value="Helicase_ATP-bd"/>
</dbReference>
<dbReference type="PROSITE" id="PS51192">
    <property type="entry name" value="HELICASE_ATP_BIND_1"/>
    <property type="match status" value="1"/>
</dbReference>
<feature type="compositionally biased region" description="Gly residues" evidence="2">
    <location>
        <begin position="1274"/>
        <end position="1288"/>
    </location>
</feature>
<dbReference type="GeneID" id="93765098"/>
<dbReference type="SUPFAM" id="SSF53335">
    <property type="entry name" value="S-adenosyl-L-methionine-dependent methyltransferases"/>
    <property type="match status" value="1"/>
</dbReference>
<evidence type="ECO:0000259" key="3">
    <source>
        <dbReference type="PROSITE" id="PS51192"/>
    </source>
</evidence>
<feature type="compositionally biased region" description="Basic and acidic residues" evidence="2">
    <location>
        <begin position="2998"/>
        <end position="3028"/>
    </location>
</feature>
<feature type="compositionally biased region" description="Basic and acidic residues" evidence="2">
    <location>
        <begin position="773"/>
        <end position="805"/>
    </location>
</feature>
<feature type="compositionally biased region" description="Low complexity" evidence="2">
    <location>
        <begin position="491"/>
        <end position="528"/>
    </location>
</feature>
<feature type="compositionally biased region" description="Low complexity" evidence="2">
    <location>
        <begin position="3158"/>
        <end position="3167"/>
    </location>
</feature>
<dbReference type="InterPro" id="IPR027417">
    <property type="entry name" value="P-loop_NTPase"/>
</dbReference>
<feature type="region of interest" description="Disordered" evidence="2">
    <location>
        <begin position="4218"/>
        <end position="4240"/>
    </location>
</feature>
<feature type="compositionally biased region" description="Basic and acidic residues" evidence="2">
    <location>
        <begin position="3405"/>
        <end position="3426"/>
    </location>
</feature>
<feature type="region of interest" description="Disordered" evidence="2">
    <location>
        <begin position="3209"/>
        <end position="3230"/>
    </location>
</feature>
<feature type="compositionally biased region" description="Acidic residues" evidence="2">
    <location>
        <begin position="3128"/>
        <end position="3138"/>
    </location>
</feature>
<evidence type="ECO:0000313" key="5">
    <source>
        <dbReference type="Proteomes" id="UP001432071"/>
    </source>
</evidence>
<feature type="region of interest" description="Disordered" evidence="2">
    <location>
        <begin position="3277"/>
        <end position="3639"/>
    </location>
</feature>
<feature type="compositionally biased region" description="Basic and acidic residues" evidence="2">
    <location>
        <begin position="3616"/>
        <end position="3639"/>
    </location>
</feature>
<feature type="region of interest" description="Disordered" evidence="2">
    <location>
        <begin position="2998"/>
        <end position="3175"/>
    </location>
</feature>
<feature type="region of interest" description="Disordered" evidence="2">
    <location>
        <begin position="325"/>
        <end position="351"/>
    </location>
</feature>
<evidence type="ECO:0000313" key="4">
    <source>
        <dbReference type="EMBL" id="WUN89826.1"/>
    </source>
</evidence>
<keyword evidence="5" id="KW-1185">Reference proteome</keyword>
<feature type="region of interest" description="Disordered" evidence="2">
    <location>
        <begin position="488"/>
        <end position="537"/>
    </location>
</feature>
<feature type="compositionally biased region" description="Basic and acidic residues" evidence="2">
    <location>
        <begin position="1261"/>
        <end position="1273"/>
    </location>
</feature>
<feature type="compositionally biased region" description="Gly residues" evidence="2">
    <location>
        <begin position="3795"/>
        <end position="3810"/>
    </location>
</feature>
<feature type="compositionally biased region" description="Basic and acidic residues" evidence="2">
    <location>
        <begin position="3671"/>
        <end position="3687"/>
    </location>
</feature>
<feature type="compositionally biased region" description="Basic and acidic residues" evidence="2">
    <location>
        <begin position="3833"/>
        <end position="3851"/>
    </location>
</feature>
<keyword evidence="4" id="KW-0547">Nucleotide-binding</keyword>
<dbReference type="CDD" id="cd02440">
    <property type="entry name" value="AdoMet_MTases"/>
    <property type="match status" value="1"/>
</dbReference>
<feature type="compositionally biased region" description="Acidic residues" evidence="2">
    <location>
        <begin position="3320"/>
        <end position="3340"/>
    </location>
</feature>
<feature type="compositionally biased region" description="Low complexity" evidence="2">
    <location>
        <begin position="4180"/>
        <end position="4201"/>
    </location>
</feature>
<feature type="compositionally biased region" description="Basic and acidic residues" evidence="2">
    <location>
        <begin position="3469"/>
        <end position="3502"/>
    </location>
</feature>
<dbReference type="InterPro" id="IPR052933">
    <property type="entry name" value="DNA_Protect_Modify"/>
</dbReference>
<feature type="compositionally biased region" description="Low complexity" evidence="2">
    <location>
        <begin position="4491"/>
        <end position="4510"/>
    </location>
</feature>
<feature type="compositionally biased region" description="Acidic residues" evidence="2">
    <location>
        <begin position="3561"/>
        <end position="3580"/>
    </location>
</feature>
<dbReference type="PANTHER" id="PTHR41313">
    <property type="entry name" value="ADENINE-SPECIFIC METHYLTRANSFERASE"/>
    <property type="match status" value="1"/>
</dbReference>
<dbReference type="Proteomes" id="UP001432071">
    <property type="component" value="Chromosome"/>
</dbReference>
<feature type="compositionally biased region" description="Basic and acidic residues" evidence="2">
    <location>
        <begin position="3588"/>
        <end position="3598"/>
    </location>
</feature>
<feature type="region of interest" description="Disordered" evidence="2">
    <location>
        <begin position="5204"/>
        <end position="5223"/>
    </location>
</feature>
<feature type="region of interest" description="Disordered" evidence="2">
    <location>
        <begin position="752"/>
        <end position="820"/>
    </location>
</feature>
<feature type="compositionally biased region" description="Acidic residues" evidence="2">
    <location>
        <begin position="3755"/>
        <end position="3779"/>
    </location>
</feature>
<feature type="region of interest" description="Disordered" evidence="2">
    <location>
        <begin position="3671"/>
        <end position="3871"/>
    </location>
</feature>
<dbReference type="Gene3D" id="3.40.50.300">
    <property type="entry name" value="P-loop containing nucleotide triphosphate hydrolases"/>
    <property type="match status" value="2"/>
</dbReference>
<feature type="region of interest" description="Disordered" evidence="2">
    <location>
        <begin position="4461"/>
        <end position="4548"/>
    </location>
</feature>
<feature type="compositionally biased region" description="Basic and acidic residues" evidence="2">
    <location>
        <begin position="3211"/>
        <end position="3222"/>
    </location>
</feature>
<feature type="region of interest" description="Disordered" evidence="2">
    <location>
        <begin position="4846"/>
        <end position="4891"/>
    </location>
</feature>
<dbReference type="GO" id="GO:0004386">
    <property type="term" value="F:helicase activity"/>
    <property type="evidence" value="ECO:0007669"/>
    <property type="project" value="UniProtKB-KW"/>
</dbReference>
<feature type="region of interest" description="Disordered" evidence="2">
    <location>
        <begin position="4691"/>
        <end position="4721"/>
    </location>
</feature>
<accession>A0ABZ1R5B0</accession>
<dbReference type="SUPFAM" id="SSF52540">
    <property type="entry name" value="P-loop containing nucleoside triphosphate hydrolases"/>
    <property type="match status" value="2"/>
</dbReference>
<dbReference type="InterPro" id="IPR029063">
    <property type="entry name" value="SAM-dependent_MTases_sf"/>
</dbReference>
<feature type="compositionally biased region" description="Basic and acidic residues" evidence="2">
    <location>
        <begin position="4475"/>
        <end position="4490"/>
    </location>
</feature>
<keyword evidence="4" id="KW-0347">Helicase</keyword>
<feature type="region of interest" description="Disordered" evidence="2">
    <location>
        <begin position="71"/>
        <end position="191"/>
    </location>
</feature>
<feature type="region of interest" description="Disordered" evidence="2">
    <location>
        <begin position="3976"/>
        <end position="4003"/>
    </location>
</feature>
<feature type="region of interest" description="Disordered" evidence="2">
    <location>
        <begin position="1231"/>
        <end position="1369"/>
    </location>
</feature>
<evidence type="ECO:0000256" key="1">
    <source>
        <dbReference type="SAM" id="Coils"/>
    </source>
</evidence>
<keyword evidence="4" id="KW-0378">Hydrolase</keyword>
<feature type="region of interest" description="Disordered" evidence="2">
    <location>
        <begin position="5038"/>
        <end position="5068"/>
    </location>
</feature>
<feature type="compositionally biased region" description="Acidic residues" evidence="2">
    <location>
        <begin position="3090"/>
        <end position="3102"/>
    </location>
</feature>
<feature type="compositionally biased region" description="Basic and acidic residues" evidence="2">
    <location>
        <begin position="103"/>
        <end position="120"/>
    </location>
</feature>
<feature type="compositionally biased region" description="Basic and acidic residues" evidence="2">
    <location>
        <begin position="3043"/>
        <end position="3074"/>
    </location>
</feature>
<feature type="domain" description="Helicase ATP-binding" evidence="3">
    <location>
        <begin position="2168"/>
        <end position="2417"/>
    </location>
</feature>
<feature type="compositionally biased region" description="Low complexity" evidence="2">
    <location>
        <begin position="4879"/>
        <end position="4888"/>
    </location>
</feature>
<feature type="compositionally biased region" description="Gly residues" evidence="2">
    <location>
        <begin position="1309"/>
        <end position="1320"/>
    </location>
</feature>
<dbReference type="RefSeq" id="WP_328736551.1">
    <property type="nucleotide sequence ID" value="NZ_CP108038.1"/>
</dbReference>
<protein>
    <submittedName>
        <fullName evidence="4">DEAD/DEAH box helicase family protein</fullName>
    </submittedName>
</protein>
<feature type="region of interest" description="Disordered" evidence="2">
    <location>
        <begin position="441"/>
        <end position="468"/>
    </location>
</feature>
<feature type="compositionally biased region" description="Basic and acidic residues" evidence="2">
    <location>
        <begin position="3376"/>
        <end position="3398"/>
    </location>
</feature>
<feature type="compositionally biased region" description="Basic and acidic residues" evidence="2">
    <location>
        <begin position="4165"/>
        <end position="4179"/>
    </location>
</feature>
<feature type="compositionally biased region" description="Acidic residues" evidence="2">
    <location>
        <begin position="150"/>
        <end position="166"/>
    </location>
</feature>
<keyword evidence="4" id="KW-0067">ATP-binding</keyword>
<evidence type="ECO:0000256" key="2">
    <source>
        <dbReference type="SAM" id="MobiDB-lite"/>
    </source>
</evidence>
<reference evidence="4" key="1">
    <citation type="submission" date="2022-10" db="EMBL/GenBank/DDBJ databases">
        <title>The complete genomes of actinobacterial strains from the NBC collection.</title>
        <authorList>
            <person name="Joergensen T.S."/>
            <person name="Alvarez Arevalo M."/>
            <person name="Sterndorff E.B."/>
            <person name="Faurdal D."/>
            <person name="Vuksanovic O."/>
            <person name="Mourched A.-S."/>
            <person name="Charusanti P."/>
            <person name="Shaw S."/>
            <person name="Blin K."/>
            <person name="Weber T."/>
        </authorList>
    </citation>
    <scope>NUCLEOTIDE SEQUENCE</scope>
    <source>
        <strain evidence="4">NBC_00302</strain>
    </source>
</reference>
<feature type="compositionally biased region" description="Low complexity" evidence="2">
    <location>
        <begin position="4527"/>
        <end position="4544"/>
    </location>
</feature>
<dbReference type="Gene3D" id="3.40.50.150">
    <property type="entry name" value="Vaccinia Virus protein VP39"/>
    <property type="match status" value="1"/>
</dbReference>
<organism evidence="4 5">
    <name type="scientific">Streptomyces bobili</name>
    <dbReference type="NCBI Taxonomy" id="67280"/>
    <lineage>
        <taxon>Bacteria</taxon>
        <taxon>Bacillati</taxon>
        <taxon>Actinomycetota</taxon>
        <taxon>Actinomycetes</taxon>
        <taxon>Kitasatosporales</taxon>
        <taxon>Streptomycetaceae</taxon>
        <taxon>Streptomyces</taxon>
    </lineage>
</organism>
<feature type="compositionally biased region" description="Basic and acidic residues" evidence="2">
    <location>
        <begin position="136"/>
        <end position="149"/>
    </location>
</feature>